<gene>
    <name evidence="2" type="ORF">SAMN05660236_2053</name>
</gene>
<name>A0A1T5KD62_9BACT</name>
<keyword evidence="3" id="KW-1185">Reference proteome</keyword>
<dbReference type="GO" id="GO:0016788">
    <property type="term" value="F:hydrolase activity, acting on ester bonds"/>
    <property type="evidence" value="ECO:0007669"/>
    <property type="project" value="UniProtKB-ARBA"/>
</dbReference>
<evidence type="ECO:0000259" key="1">
    <source>
        <dbReference type="Pfam" id="PF13472"/>
    </source>
</evidence>
<dbReference type="InterPro" id="IPR036514">
    <property type="entry name" value="SGNH_hydro_sf"/>
</dbReference>
<protein>
    <submittedName>
        <fullName evidence="2">Lysophospholipase L1</fullName>
    </submittedName>
</protein>
<dbReference type="AlphaFoldDB" id="A0A1T5KD62"/>
<evidence type="ECO:0000313" key="2">
    <source>
        <dbReference type="EMBL" id="SKC61614.1"/>
    </source>
</evidence>
<dbReference type="RefSeq" id="WP_245840509.1">
    <property type="nucleotide sequence ID" value="NZ_FUZU01000001.1"/>
</dbReference>
<dbReference type="Proteomes" id="UP000190961">
    <property type="component" value="Unassembled WGS sequence"/>
</dbReference>
<proteinExistence type="predicted"/>
<organism evidence="2 3">
    <name type="scientific">Ohtaekwangia koreensis</name>
    <dbReference type="NCBI Taxonomy" id="688867"/>
    <lineage>
        <taxon>Bacteria</taxon>
        <taxon>Pseudomonadati</taxon>
        <taxon>Bacteroidota</taxon>
        <taxon>Cytophagia</taxon>
        <taxon>Cytophagales</taxon>
        <taxon>Fulvivirgaceae</taxon>
        <taxon>Ohtaekwangia</taxon>
    </lineage>
</organism>
<evidence type="ECO:0000313" key="3">
    <source>
        <dbReference type="Proteomes" id="UP000190961"/>
    </source>
</evidence>
<dbReference type="Gene3D" id="3.40.50.1110">
    <property type="entry name" value="SGNH hydrolase"/>
    <property type="match status" value="1"/>
</dbReference>
<dbReference type="Pfam" id="PF13472">
    <property type="entry name" value="Lipase_GDSL_2"/>
    <property type="match status" value="1"/>
</dbReference>
<dbReference type="STRING" id="688867.SAMN05660236_2053"/>
<reference evidence="2 3" key="1">
    <citation type="submission" date="2017-02" db="EMBL/GenBank/DDBJ databases">
        <authorList>
            <person name="Peterson S.W."/>
        </authorList>
    </citation>
    <scope>NUCLEOTIDE SEQUENCE [LARGE SCALE GENOMIC DNA]</scope>
    <source>
        <strain evidence="2 3">DSM 25262</strain>
    </source>
</reference>
<dbReference type="InterPro" id="IPR013830">
    <property type="entry name" value="SGNH_hydro"/>
</dbReference>
<dbReference type="EMBL" id="FUZU01000001">
    <property type="protein sequence ID" value="SKC61614.1"/>
    <property type="molecule type" value="Genomic_DNA"/>
</dbReference>
<sequence length="208" mass="22778">MLISIHGMAQQPDLTTKVKFLALGDSYTIGESVSVQERWPVQLTEALRKKGIDCSDPTIIATTGWRTDDLKHAITNANLKPEYTLVSLLIGVNNYYQGKSAESYAPEFEELLRTAIALAGGNKANVLVVSIPDYGYTPFGKDKQPAISKGIDAFNAINKSITEKLGIKYIYITDISRRGLADPGLVAGDGLHPSGKMYTEWVTRILQD</sequence>
<accession>A0A1T5KD62</accession>
<dbReference type="SUPFAM" id="SSF52266">
    <property type="entry name" value="SGNH hydrolase"/>
    <property type="match status" value="1"/>
</dbReference>
<dbReference type="CDD" id="cd01832">
    <property type="entry name" value="SGNH_hydrolase_like_1"/>
    <property type="match status" value="1"/>
</dbReference>
<feature type="domain" description="SGNH hydrolase-type esterase" evidence="1">
    <location>
        <begin position="22"/>
        <end position="198"/>
    </location>
</feature>